<feature type="compositionally biased region" description="Low complexity" evidence="6">
    <location>
        <begin position="294"/>
        <end position="305"/>
    </location>
</feature>
<dbReference type="Gene3D" id="2.40.160.120">
    <property type="match status" value="1"/>
</dbReference>
<evidence type="ECO:0000256" key="4">
    <source>
        <dbReference type="ARBA" id="ARBA00023055"/>
    </source>
</evidence>
<evidence type="ECO:0000256" key="2">
    <source>
        <dbReference type="ARBA" id="ARBA00022448"/>
    </source>
</evidence>
<dbReference type="GO" id="GO:0032934">
    <property type="term" value="F:sterol binding"/>
    <property type="evidence" value="ECO:0007669"/>
    <property type="project" value="TreeGrafter"/>
</dbReference>
<feature type="compositionally biased region" description="Polar residues" evidence="6">
    <location>
        <begin position="337"/>
        <end position="349"/>
    </location>
</feature>
<dbReference type="GO" id="GO:0120009">
    <property type="term" value="P:intermembrane lipid transfer"/>
    <property type="evidence" value="ECO:0007669"/>
    <property type="project" value="UniProtKB-ARBA"/>
</dbReference>
<feature type="compositionally biased region" description="Low complexity" evidence="6">
    <location>
        <begin position="147"/>
        <end position="156"/>
    </location>
</feature>
<evidence type="ECO:0000256" key="5">
    <source>
        <dbReference type="ARBA" id="ARBA00023121"/>
    </source>
</evidence>
<accession>A0A8J6HHR7</accession>
<keyword evidence="3" id="KW-0597">Phosphoprotein</keyword>
<organism evidence="8 9">
    <name type="scientific">Tenebrio molitor</name>
    <name type="common">Yellow mealworm beetle</name>
    <dbReference type="NCBI Taxonomy" id="7067"/>
    <lineage>
        <taxon>Eukaryota</taxon>
        <taxon>Metazoa</taxon>
        <taxon>Ecdysozoa</taxon>
        <taxon>Arthropoda</taxon>
        <taxon>Hexapoda</taxon>
        <taxon>Insecta</taxon>
        <taxon>Pterygota</taxon>
        <taxon>Neoptera</taxon>
        <taxon>Endopterygota</taxon>
        <taxon>Coleoptera</taxon>
        <taxon>Polyphaga</taxon>
        <taxon>Cucujiformia</taxon>
        <taxon>Tenebrionidae</taxon>
        <taxon>Tenebrio</taxon>
    </lineage>
</organism>
<dbReference type="CDD" id="cd13284">
    <property type="entry name" value="PH_OSBP_ORP4"/>
    <property type="match status" value="1"/>
</dbReference>
<dbReference type="PANTHER" id="PTHR10972">
    <property type="entry name" value="OXYSTEROL-BINDING PROTEIN-RELATED"/>
    <property type="match status" value="1"/>
</dbReference>
<proteinExistence type="inferred from homology"/>
<dbReference type="GO" id="GO:0097038">
    <property type="term" value="C:perinuclear endoplasmic reticulum"/>
    <property type="evidence" value="ECO:0007669"/>
    <property type="project" value="TreeGrafter"/>
</dbReference>
<feature type="compositionally biased region" description="Polar residues" evidence="6">
    <location>
        <begin position="308"/>
        <end position="318"/>
    </location>
</feature>
<dbReference type="PROSITE" id="PS50003">
    <property type="entry name" value="PH_DOMAIN"/>
    <property type="match status" value="1"/>
</dbReference>
<feature type="region of interest" description="Disordered" evidence="6">
    <location>
        <begin position="267"/>
        <end position="371"/>
    </location>
</feature>
<gene>
    <name evidence="8" type="ORF">GEV33_007767</name>
</gene>
<dbReference type="InterPro" id="IPR000648">
    <property type="entry name" value="Oxysterol-bd"/>
</dbReference>
<evidence type="ECO:0000256" key="3">
    <source>
        <dbReference type="ARBA" id="ARBA00022553"/>
    </source>
</evidence>
<feature type="compositionally biased region" description="Acidic residues" evidence="6">
    <location>
        <begin position="137"/>
        <end position="146"/>
    </location>
</feature>
<dbReference type="InterPro" id="IPR011993">
    <property type="entry name" value="PH-like_dom_sf"/>
</dbReference>
<dbReference type="InterPro" id="IPR001849">
    <property type="entry name" value="PH_domain"/>
</dbReference>
<dbReference type="EMBL" id="JABDTM020023656">
    <property type="protein sequence ID" value="KAH0815026.1"/>
    <property type="molecule type" value="Genomic_DNA"/>
</dbReference>
<dbReference type="SUPFAM" id="SSF144000">
    <property type="entry name" value="Oxysterol-binding protein-like"/>
    <property type="match status" value="1"/>
</dbReference>
<feature type="compositionally biased region" description="Basic and acidic residues" evidence="6">
    <location>
        <begin position="704"/>
        <end position="715"/>
    </location>
</feature>
<feature type="compositionally biased region" description="Low complexity" evidence="6">
    <location>
        <begin position="358"/>
        <end position="369"/>
    </location>
</feature>
<feature type="domain" description="PH" evidence="7">
    <location>
        <begin position="15"/>
        <end position="129"/>
    </location>
</feature>
<evidence type="ECO:0000256" key="6">
    <source>
        <dbReference type="SAM" id="MobiDB-lite"/>
    </source>
</evidence>
<evidence type="ECO:0000256" key="1">
    <source>
        <dbReference type="ARBA" id="ARBA00008842"/>
    </source>
</evidence>
<dbReference type="AlphaFoldDB" id="A0A8J6HHR7"/>
<keyword evidence="5" id="KW-0446">Lipid-binding</keyword>
<dbReference type="FunFam" id="2.30.29.30:FF:000256">
    <property type="entry name" value="Oxysterol-binding protein"/>
    <property type="match status" value="1"/>
</dbReference>
<feature type="region of interest" description="Disordered" evidence="6">
    <location>
        <begin position="132"/>
        <end position="156"/>
    </location>
</feature>
<dbReference type="InterPro" id="IPR037239">
    <property type="entry name" value="OSBP_sf"/>
</dbReference>
<reference evidence="8" key="1">
    <citation type="journal article" date="2020" name="J Insects Food Feed">
        <title>The yellow mealworm (Tenebrio molitor) genome: a resource for the emerging insects as food and feed industry.</title>
        <authorList>
            <person name="Eriksson T."/>
            <person name="Andere A."/>
            <person name="Kelstrup H."/>
            <person name="Emery V."/>
            <person name="Picard C."/>
        </authorList>
    </citation>
    <scope>NUCLEOTIDE SEQUENCE</scope>
    <source>
        <strain evidence="8">Stoneville</strain>
        <tissue evidence="8">Whole head</tissue>
    </source>
</reference>
<comment type="similarity">
    <text evidence="1">Belongs to the OSBP family.</text>
</comment>
<dbReference type="SMART" id="SM00233">
    <property type="entry name" value="PH"/>
    <property type="match status" value="1"/>
</dbReference>
<dbReference type="GO" id="GO:0005886">
    <property type="term" value="C:plasma membrane"/>
    <property type="evidence" value="ECO:0007669"/>
    <property type="project" value="TreeGrafter"/>
</dbReference>
<feature type="region of interest" description="Disordered" evidence="6">
    <location>
        <begin position="697"/>
        <end position="730"/>
    </location>
</feature>
<dbReference type="PANTHER" id="PTHR10972:SF205">
    <property type="entry name" value="OXYSTEROL-BINDING PROTEIN 1"/>
    <property type="match status" value="1"/>
</dbReference>
<feature type="compositionally biased region" description="Acidic residues" evidence="6">
    <location>
        <begin position="282"/>
        <end position="291"/>
    </location>
</feature>
<dbReference type="Pfam" id="PF00169">
    <property type="entry name" value="PH"/>
    <property type="match status" value="1"/>
</dbReference>
<evidence type="ECO:0000313" key="9">
    <source>
        <dbReference type="Proteomes" id="UP000719412"/>
    </source>
</evidence>
<dbReference type="Pfam" id="PF01237">
    <property type="entry name" value="Oxysterol_BP"/>
    <property type="match status" value="1"/>
</dbReference>
<reference evidence="8" key="2">
    <citation type="submission" date="2021-08" db="EMBL/GenBank/DDBJ databases">
        <authorList>
            <person name="Eriksson T."/>
        </authorList>
    </citation>
    <scope>NUCLEOTIDE SEQUENCE</scope>
    <source>
        <strain evidence="8">Stoneville</strain>
        <tissue evidence="8">Whole head</tissue>
    </source>
</reference>
<name>A0A8J6HHR7_TENMO</name>
<evidence type="ECO:0000259" key="7">
    <source>
        <dbReference type="PROSITE" id="PS50003"/>
    </source>
</evidence>
<keyword evidence="2" id="KW-0813">Transport</keyword>
<protein>
    <recommendedName>
        <fullName evidence="7">PH domain-containing protein</fullName>
    </recommendedName>
</protein>
<sequence length="753" mass="85077">MGDAATVKSNLAQNEPAMKGWLFKWTNYLKGYQRRWFVLQNGHLSYYRAENNGGVPTLSIRRRRRFKQGNQAEMAHTCRGSISLHGALIYTVDACTFVITNGGTQTFHIRAASEVERQSWVTALELAKAKAIRSMESEDDEEEAEEGSGSPEEWSSVVRKLEAQLNDIQTCSDLIQKHWKSLVKPLSEIETNLDPDGVQTKSKEVGERATLFRISTNAMINACAEYLKTAQTHGHKWIRLLQHEREQRQRLQEMVETLAQQHSKLEQAANAHTNRPAVNPSDGEEEDENEFYDAVAESAVSSAGVNDSHFTLNIPTGTSHRRNSSDSSSEPDEATETKQVCINNISPNPKSHVPVTGKSASSARKAQQSENRLNTIATSKRQRRTRVPDKPNYPLNLWSIMKNCIGKDLSKIPMPVNFSEPLSMLQRLTEDYEYADILDAATKCTDACEQLAYVAAFTISSYSTTSSRTGKPFNPLLGETFECDRMEDLGWRSFSEQVSHHPPMVAQYCEGRGWKCWQEFTMTSKFRGKYLQVIPLGTAQVEFDNGNKFSWRKVTTTIHNIIVGKLWVDQHGDMEIIGKGPAAGIKCHLKYIPYSYFTRDTQRRVKGVVMDVAGHVKWIINGTWDDQVEIAPVIGNTGTTSNPVYETGPSVVAWKRRMPPPDASYGFTLLAAQLNEMEEGVAPTDSRLRPDQRLMEEGQWEAANTEKVRLEEKQRATRRRRESEAEGAAQEGDVTRYHPFFWLLQTRSVKKIK</sequence>
<dbReference type="Proteomes" id="UP000719412">
    <property type="component" value="Unassembled WGS sequence"/>
</dbReference>
<keyword evidence="9" id="KW-1185">Reference proteome</keyword>
<dbReference type="Gene3D" id="2.30.29.30">
    <property type="entry name" value="Pleckstrin-homology domain (PH domain)/Phosphotyrosine-binding domain (PTB)"/>
    <property type="match status" value="1"/>
</dbReference>
<dbReference type="SUPFAM" id="SSF50729">
    <property type="entry name" value="PH domain-like"/>
    <property type="match status" value="1"/>
</dbReference>
<dbReference type="GO" id="GO:0005829">
    <property type="term" value="C:cytosol"/>
    <property type="evidence" value="ECO:0007669"/>
    <property type="project" value="TreeGrafter"/>
</dbReference>
<dbReference type="FunFam" id="2.40.160.120:FF:000001">
    <property type="entry name" value="Oxysterol-binding protein"/>
    <property type="match status" value="1"/>
</dbReference>
<evidence type="ECO:0000313" key="8">
    <source>
        <dbReference type="EMBL" id="KAH0815026.1"/>
    </source>
</evidence>
<keyword evidence="4" id="KW-0445">Lipid transport</keyword>
<comment type="caution">
    <text evidence="8">The sequence shown here is derived from an EMBL/GenBank/DDBJ whole genome shotgun (WGS) entry which is preliminary data.</text>
</comment>